<gene>
    <name evidence="2" type="ORF">THOM_3099</name>
</gene>
<accession>L7JSH8</accession>
<organism evidence="2 3">
    <name type="scientific">Trachipleistophora hominis</name>
    <name type="common">Microsporidian parasite</name>
    <dbReference type="NCBI Taxonomy" id="72359"/>
    <lineage>
        <taxon>Eukaryota</taxon>
        <taxon>Fungi</taxon>
        <taxon>Fungi incertae sedis</taxon>
        <taxon>Microsporidia</taxon>
        <taxon>Pleistophoridae</taxon>
        <taxon>Trachipleistophora</taxon>
    </lineage>
</organism>
<keyword evidence="3" id="KW-1185">Reference proteome</keyword>
<dbReference type="OrthoDB" id="2193164at2759"/>
<dbReference type="InParanoid" id="L7JSH8"/>
<name>L7JSH8_TRAHO</name>
<evidence type="ECO:0000313" key="3">
    <source>
        <dbReference type="Proteomes" id="UP000011185"/>
    </source>
</evidence>
<reference evidence="2 3" key="1">
    <citation type="journal article" date="2012" name="PLoS Pathog.">
        <title>The genome of the obligate intracellular parasite Trachipleistophora hominis: new insights into microsporidian genome dynamics and reductive evolution.</title>
        <authorList>
            <person name="Heinz E."/>
            <person name="Williams T.A."/>
            <person name="Nakjang S."/>
            <person name="Noel C.J."/>
            <person name="Swan D.C."/>
            <person name="Goldberg A.V."/>
            <person name="Harris S.R."/>
            <person name="Weinmaier T."/>
            <person name="Markert S."/>
            <person name="Becher D."/>
            <person name="Bernhardt J."/>
            <person name="Dagan T."/>
            <person name="Hacker C."/>
            <person name="Lucocq J.M."/>
            <person name="Schweder T."/>
            <person name="Rattei T."/>
            <person name="Hall N."/>
            <person name="Hirt R.P."/>
            <person name="Embley T.M."/>
        </authorList>
    </citation>
    <scope>NUCLEOTIDE SEQUENCE [LARGE SCALE GENOMIC DNA]</scope>
</reference>
<feature type="compositionally biased region" description="Polar residues" evidence="1">
    <location>
        <begin position="174"/>
        <end position="183"/>
    </location>
</feature>
<evidence type="ECO:0000313" key="2">
    <source>
        <dbReference type="EMBL" id="ELQ74006.1"/>
    </source>
</evidence>
<dbReference type="HOGENOM" id="CLU_702482_0_0_1"/>
<dbReference type="OMA" id="RIKRTMI"/>
<dbReference type="EMBL" id="JH994091">
    <property type="protein sequence ID" value="ELQ74006.1"/>
    <property type="molecule type" value="Genomic_DNA"/>
</dbReference>
<dbReference type="Proteomes" id="UP000011185">
    <property type="component" value="Unassembled WGS sequence"/>
</dbReference>
<dbReference type="VEuPathDB" id="MicrosporidiaDB:THOM_3099"/>
<evidence type="ECO:0000256" key="1">
    <source>
        <dbReference type="SAM" id="MobiDB-lite"/>
    </source>
</evidence>
<dbReference type="AlphaFoldDB" id="L7JSH8"/>
<sequence length="366" mass="42529">MKNKIEIVKSTARVNRIKRTMIRFKCINERKYTLITAQIMGYVTTPYAQKCFMQSVPVPLLVNEVFVSRTVHFNAFLPSNLPPSIGALQSSVKYFIVVKVFDGKDELACIKGKFRLLSDTSTYDFREIYMLNQNCCRVGSRTYEEHVLTLIRNKLQGCDQVRCLTAVLDAQASKESQNTGQAETNDRKSAADTGTVPTHKTGEDRNVQDAMQDLRIEENRTEAEILEYKLAKINEMGLLNDIKSAQLKYKRESKPNLHILLDNEHSEEQKLIKLVIKDKKVKLAEIKMKNFFYTNDENVFNIRLLKEMKKIKAVVKMKEEAEYTSKETVLFIFERHNLEYLLHMNVFLTRFTRCTFNSDLFKVNFL</sequence>
<proteinExistence type="predicted"/>
<protein>
    <submittedName>
        <fullName evidence="2">Uncharacterized protein</fullName>
    </submittedName>
</protein>
<feature type="region of interest" description="Disordered" evidence="1">
    <location>
        <begin position="174"/>
        <end position="203"/>
    </location>
</feature>